<sequence length="241" mass="25692">MSANDQALVVEDAALTYGSGEAATPALRGVSLTARPGEVLLIRGPSGSGKTTLLQLMGALKTPDRGRVSICGTSTTGLGQRQLQAIRLRRIGFVFQFFNLFPTLSAWENVALPLDLVGRDRRSAERRARALLADLGLADRADHRPGELSGGQRQRVAVARALAHDPQVILADEPTAALDGASGLVVVETLRSLAHREGRIVVLVSHDARLADKADREITVEDGRIVAEQRKRASMPAGDIA</sequence>
<dbReference type="InterPro" id="IPR015854">
    <property type="entry name" value="ABC_transpr_LolD-like"/>
</dbReference>
<dbReference type="InterPro" id="IPR017871">
    <property type="entry name" value="ABC_transporter-like_CS"/>
</dbReference>
<dbReference type="GO" id="GO:0005886">
    <property type="term" value="C:plasma membrane"/>
    <property type="evidence" value="ECO:0007669"/>
    <property type="project" value="TreeGrafter"/>
</dbReference>
<gene>
    <name evidence="8" type="ORF">GGR04_000557</name>
</gene>
<comment type="caution">
    <text evidence="8">The sequence shown here is derived from an EMBL/GenBank/DDBJ whole genome shotgun (WGS) entry which is preliminary data.</text>
</comment>
<dbReference type="SMART" id="SM00382">
    <property type="entry name" value="AAA"/>
    <property type="match status" value="1"/>
</dbReference>
<keyword evidence="5" id="KW-1278">Translocase</keyword>
<dbReference type="GO" id="GO:0016887">
    <property type="term" value="F:ATP hydrolysis activity"/>
    <property type="evidence" value="ECO:0007669"/>
    <property type="project" value="InterPro"/>
</dbReference>
<dbReference type="Proteomes" id="UP000542776">
    <property type="component" value="Unassembled WGS sequence"/>
</dbReference>
<evidence type="ECO:0000313" key="9">
    <source>
        <dbReference type="Proteomes" id="UP000542776"/>
    </source>
</evidence>
<evidence type="ECO:0000313" key="8">
    <source>
        <dbReference type="EMBL" id="MBB3996736.1"/>
    </source>
</evidence>
<feature type="domain" description="ABC transporter" evidence="7">
    <location>
        <begin position="8"/>
        <end position="241"/>
    </location>
</feature>
<dbReference type="SUPFAM" id="SSF52540">
    <property type="entry name" value="P-loop containing nucleoside triphosphate hydrolases"/>
    <property type="match status" value="1"/>
</dbReference>
<evidence type="ECO:0000256" key="6">
    <source>
        <dbReference type="ARBA" id="ARBA00038388"/>
    </source>
</evidence>
<evidence type="ECO:0000256" key="4">
    <source>
        <dbReference type="ARBA" id="ARBA00022840"/>
    </source>
</evidence>
<keyword evidence="9" id="KW-1185">Reference proteome</keyword>
<dbReference type="PANTHER" id="PTHR24220:SF685">
    <property type="entry name" value="ABC TRANSPORTER RELATED"/>
    <property type="match status" value="1"/>
</dbReference>
<dbReference type="Gene3D" id="3.40.50.300">
    <property type="entry name" value="P-loop containing nucleotide triphosphate hydrolases"/>
    <property type="match status" value="1"/>
</dbReference>
<dbReference type="GO" id="GO:0098796">
    <property type="term" value="C:membrane protein complex"/>
    <property type="evidence" value="ECO:0007669"/>
    <property type="project" value="UniProtKB-ARBA"/>
</dbReference>
<dbReference type="PANTHER" id="PTHR24220">
    <property type="entry name" value="IMPORT ATP-BINDING PROTEIN"/>
    <property type="match status" value="1"/>
</dbReference>
<dbReference type="InterPro" id="IPR027417">
    <property type="entry name" value="P-loop_NTPase"/>
</dbReference>
<keyword evidence="4 8" id="KW-0067">ATP-binding</keyword>
<protein>
    <submittedName>
        <fullName evidence="8">Putative ABC transport system ATP-binding protein</fullName>
    </submittedName>
</protein>
<dbReference type="GO" id="GO:0022857">
    <property type="term" value="F:transmembrane transporter activity"/>
    <property type="evidence" value="ECO:0007669"/>
    <property type="project" value="UniProtKB-ARBA"/>
</dbReference>
<dbReference type="PROSITE" id="PS50893">
    <property type="entry name" value="ABC_TRANSPORTER_2"/>
    <property type="match status" value="1"/>
</dbReference>
<accession>A0A7W6H274</accession>
<dbReference type="PROSITE" id="PS00211">
    <property type="entry name" value="ABC_TRANSPORTER_1"/>
    <property type="match status" value="1"/>
</dbReference>
<dbReference type="GO" id="GO:0005524">
    <property type="term" value="F:ATP binding"/>
    <property type="evidence" value="ECO:0007669"/>
    <property type="project" value="UniProtKB-KW"/>
</dbReference>
<evidence type="ECO:0000256" key="3">
    <source>
        <dbReference type="ARBA" id="ARBA00022741"/>
    </source>
</evidence>
<reference evidence="8 9" key="1">
    <citation type="submission" date="2020-08" db="EMBL/GenBank/DDBJ databases">
        <title>Genomic Encyclopedia of Type Strains, Phase IV (KMG-IV): sequencing the most valuable type-strain genomes for metagenomic binning, comparative biology and taxonomic classification.</title>
        <authorList>
            <person name="Goeker M."/>
        </authorList>
    </citation>
    <scope>NUCLEOTIDE SEQUENCE [LARGE SCALE GENOMIC DNA]</scope>
    <source>
        <strain evidence="8 9">DSM 102238</strain>
    </source>
</reference>
<organism evidence="8 9">
    <name type="scientific">Aureimonas pseudogalii</name>
    <dbReference type="NCBI Taxonomy" id="1744844"/>
    <lineage>
        <taxon>Bacteria</taxon>
        <taxon>Pseudomonadati</taxon>
        <taxon>Pseudomonadota</taxon>
        <taxon>Alphaproteobacteria</taxon>
        <taxon>Hyphomicrobiales</taxon>
        <taxon>Aurantimonadaceae</taxon>
        <taxon>Aureimonas</taxon>
    </lineage>
</organism>
<keyword evidence="2" id="KW-0472">Membrane</keyword>
<dbReference type="InterPro" id="IPR003439">
    <property type="entry name" value="ABC_transporter-like_ATP-bd"/>
</dbReference>
<keyword evidence="2" id="KW-0997">Cell inner membrane</keyword>
<dbReference type="Pfam" id="PF00005">
    <property type="entry name" value="ABC_tran"/>
    <property type="match status" value="1"/>
</dbReference>
<evidence type="ECO:0000256" key="2">
    <source>
        <dbReference type="ARBA" id="ARBA00022519"/>
    </source>
</evidence>
<dbReference type="AlphaFoldDB" id="A0A7W6H274"/>
<dbReference type="FunFam" id="3.40.50.300:FF:000032">
    <property type="entry name" value="Export ABC transporter ATP-binding protein"/>
    <property type="match status" value="1"/>
</dbReference>
<evidence type="ECO:0000256" key="5">
    <source>
        <dbReference type="ARBA" id="ARBA00022967"/>
    </source>
</evidence>
<name>A0A7W6H274_9HYPH</name>
<proteinExistence type="inferred from homology"/>
<evidence type="ECO:0000256" key="1">
    <source>
        <dbReference type="ARBA" id="ARBA00022448"/>
    </source>
</evidence>
<dbReference type="InterPro" id="IPR003593">
    <property type="entry name" value="AAA+_ATPase"/>
</dbReference>
<keyword evidence="3" id="KW-0547">Nucleotide-binding</keyword>
<comment type="similarity">
    <text evidence="6">Belongs to the ABC transporter superfamily. Macrolide exporter (TC 3.A.1.122) family.</text>
</comment>
<keyword evidence="1" id="KW-0813">Transport</keyword>
<dbReference type="EMBL" id="JACIEK010000001">
    <property type="protein sequence ID" value="MBB3996736.1"/>
    <property type="molecule type" value="Genomic_DNA"/>
</dbReference>
<evidence type="ECO:0000259" key="7">
    <source>
        <dbReference type="PROSITE" id="PS50893"/>
    </source>
</evidence>
<keyword evidence="2" id="KW-1003">Cell membrane</keyword>
<dbReference type="CDD" id="cd03255">
    <property type="entry name" value="ABC_MJ0796_LolCDE_FtsE"/>
    <property type="match status" value="1"/>
</dbReference>
<dbReference type="RefSeq" id="WP_183197600.1">
    <property type="nucleotide sequence ID" value="NZ_JACIEK010000001.1"/>
</dbReference>
<dbReference type="InterPro" id="IPR017911">
    <property type="entry name" value="MacB-like_ATP-bd"/>
</dbReference>